<name>A0ABY5ZRV8_9BURK</name>
<dbReference type="SUPFAM" id="SSF52402">
    <property type="entry name" value="Adenine nucleotide alpha hydrolases-like"/>
    <property type="match status" value="1"/>
</dbReference>
<dbReference type="Gene3D" id="3.40.50.620">
    <property type="entry name" value="HUPs"/>
    <property type="match status" value="1"/>
</dbReference>
<dbReference type="PRINTS" id="PR01438">
    <property type="entry name" value="UNVRSLSTRESS"/>
</dbReference>
<evidence type="ECO:0000313" key="4">
    <source>
        <dbReference type="Proteomes" id="UP001058290"/>
    </source>
</evidence>
<feature type="domain" description="UspA" evidence="2">
    <location>
        <begin position="3"/>
        <end position="140"/>
    </location>
</feature>
<proteinExistence type="inferred from homology"/>
<evidence type="ECO:0000313" key="3">
    <source>
        <dbReference type="EMBL" id="UXC16707.1"/>
    </source>
</evidence>
<protein>
    <submittedName>
        <fullName evidence="3">Universal stress protein</fullName>
    </submittedName>
</protein>
<dbReference type="RefSeq" id="WP_021029012.1">
    <property type="nucleotide sequence ID" value="NZ_CP104377.1"/>
</dbReference>
<dbReference type="EMBL" id="CP104377">
    <property type="protein sequence ID" value="UXC16707.1"/>
    <property type="molecule type" value="Genomic_DNA"/>
</dbReference>
<dbReference type="InterPro" id="IPR006016">
    <property type="entry name" value="UspA"/>
</dbReference>
<accession>A0ABY5ZRV8</accession>
<comment type="similarity">
    <text evidence="1">Belongs to the universal stress protein A family.</text>
</comment>
<dbReference type="Proteomes" id="UP001058290">
    <property type="component" value="Chromosome"/>
</dbReference>
<reference evidence="3" key="1">
    <citation type="submission" date="2022-09" db="EMBL/GenBank/DDBJ databases">
        <title>Bacterial diversity in gut of crayfish and pufferfish.</title>
        <authorList>
            <person name="Huang Y."/>
        </authorList>
    </citation>
    <scope>NUCLEOTIDE SEQUENCE</scope>
    <source>
        <strain evidence="3">PR12</strain>
    </source>
</reference>
<dbReference type="PANTHER" id="PTHR46268:SF15">
    <property type="entry name" value="UNIVERSAL STRESS PROTEIN HP_0031"/>
    <property type="match status" value="1"/>
</dbReference>
<evidence type="ECO:0000259" key="2">
    <source>
        <dbReference type="Pfam" id="PF00582"/>
    </source>
</evidence>
<dbReference type="CDD" id="cd00293">
    <property type="entry name" value="USP-like"/>
    <property type="match status" value="1"/>
</dbReference>
<dbReference type="InterPro" id="IPR006015">
    <property type="entry name" value="Universal_stress_UspA"/>
</dbReference>
<keyword evidence="4" id="KW-1185">Reference proteome</keyword>
<dbReference type="PANTHER" id="PTHR46268">
    <property type="entry name" value="STRESS RESPONSE PROTEIN NHAX"/>
    <property type="match status" value="1"/>
</dbReference>
<dbReference type="Pfam" id="PF00582">
    <property type="entry name" value="Usp"/>
    <property type="match status" value="1"/>
</dbReference>
<sequence>MLNIMIAVDGSPNSLQAVQHGVQLVQQGLRAHVVVAHVQKEASFLELATQDSELIANASLEAGMDLVAPALDMLRLAGVSYEVEIRLGDIYASLLDIAEEKGCGLIVLGATGESMLGSILIGSVSREVARHSKVPTTIVKMPEVLEADEADGDLSQADTAM</sequence>
<dbReference type="InterPro" id="IPR014729">
    <property type="entry name" value="Rossmann-like_a/b/a_fold"/>
</dbReference>
<evidence type="ECO:0000256" key="1">
    <source>
        <dbReference type="ARBA" id="ARBA00008791"/>
    </source>
</evidence>
<organism evidence="3 4">
    <name type="scientific">Comamonas squillarum</name>
    <dbReference type="NCBI Taxonomy" id="2977320"/>
    <lineage>
        <taxon>Bacteria</taxon>
        <taxon>Pseudomonadati</taxon>
        <taxon>Pseudomonadota</taxon>
        <taxon>Betaproteobacteria</taxon>
        <taxon>Burkholderiales</taxon>
        <taxon>Comamonadaceae</taxon>
        <taxon>Comamonas</taxon>
    </lineage>
</organism>
<gene>
    <name evidence="3" type="ORF">N4T19_13255</name>
</gene>